<feature type="domain" description="NUP210 Ig-like" evidence="2">
    <location>
        <begin position="29"/>
        <end position="109"/>
    </location>
</feature>
<protein>
    <submittedName>
        <fullName evidence="3">Nuclear pore membrane glycoprotein 210-like</fullName>
    </submittedName>
</protein>
<comment type="caution">
    <text evidence="3">The sequence shown here is derived from an EMBL/GenBank/DDBJ whole genome shotgun (WGS) entry which is preliminary data.</text>
</comment>
<keyword evidence="4" id="KW-1185">Reference proteome</keyword>
<reference evidence="3" key="1">
    <citation type="submission" date="2020-08" db="EMBL/GenBank/DDBJ databases">
        <title>Multicomponent nature underlies the extraordinary mechanical properties of spider dragline silk.</title>
        <authorList>
            <person name="Kono N."/>
            <person name="Nakamura H."/>
            <person name="Mori M."/>
            <person name="Yoshida Y."/>
            <person name="Ohtoshi R."/>
            <person name="Malay A.D."/>
            <person name="Moran D.A.P."/>
            <person name="Tomita M."/>
            <person name="Numata K."/>
            <person name="Arakawa K."/>
        </authorList>
    </citation>
    <scope>NUCLEOTIDE SEQUENCE</scope>
</reference>
<keyword evidence="1" id="KW-0472">Membrane</keyword>
<evidence type="ECO:0000259" key="2">
    <source>
        <dbReference type="Pfam" id="PF22967"/>
    </source>
</evidence>
<evidence type="ECO:0000256" key="1">
    <source>
        <dbReference type="SAM" id="Phobius"/>
    </source>
</evidence>
<gene>
    <name evidence="3" type="primary">Nup210l</name>
    <name evidence="3" type="ORF">NPIL_332101</name>
</gene>
<keyword evidence="1" id="KW-1133">Transmembrane helix</keyword>
<keyword evidence="1" id="KW-0812">Transmembrane</keyword>
<evidence type="ECO:0000313" key="4">
    <source>
        <dbReference type="Proteomes" id="UP000887013"/>
    </source>
</evidence>
<sequence length="190" mass="21398">MCKRVRLCNLVSESGILIFLFFLKITFAVRLNTPRILLPFHKNAGLPSNYTLHVLDDIKTDCYEWKSTNRHLVTVDPILEKDSYCSRAAIVSVLSSAAKRTENTITAKGSSGLYPQASRPHPLTVRRPSICFSEALGFFPLQGKDKNKLGHGFWNLFADQRYSCPCLSMVSWEESILACWFLSIDTGSDC</sequence>
<dbReference type="EMBL" id="BMAW01129559">
    <property type="protein sequence ID" value="GFU30935.1"/>
    <property type="molecule type" value="Genomic_DNA"/>
</dbReference>
<name>A0A8X6UPQ3_NEPPI</name>
<feature type="transmembrane region" description="Helical" evidence="1">
    <location>
        <begin position="7"/>
        <end position="29"/>
    </location>
</feature>
<organism evidence="3 4">
    <name type="scientific">Nephila pilipes</name>
    <name type="common">Giant wood spider</name>
    <name type="synonym">Nephila maculata</name>
    <dbReference type="NCBI Taxonomy" id="299642"/>
    <lineage>
        <taxon>Eukaryota</taxon>
        <taxon>Metazoa</taxon>
        <taxon>Ecdysozoa</taxon>
        <taxon>Arthropoda</taxon>
        <taxon>Chelicerata</taxon>
        <taxon>Arachnida</taxon>
        <taxon>Araneae</taxon>
        <taxon>Araneomorphae</taxon>
        <taxon>Entelegynae</taxon>
        <taxon>Araneoidea</taxon>
        <taxon>Nephilidae</taxon>
        <taxon>Nephila</taxon>
    </lineage>
</organism>
<dbReference type="Pfam" id="PF22967">
    <property type="entry name" value="Ig_NUP210_1st"/>
    <property type="match status" value="1"/>
</dbReference>
<dbReference type="AlphaFoldDB" id="A0A8X6UPQ3"/>
<accession>A0A8X6UPQ3</accession>
<dbReference type="Proteomes" id="UP000887013">
    <property type="component" value="Unassembled WGS sequence"/>
</dbReference>
<dbReference type="OrthoDB" id="361283at2759"/>
<evidence type="ECO:0000313" key="3">
    <source>
        <dbReference type="EMBL" id="GFU30935.1"/>
    </source>
</evidence>
<proteinExistence type="predicted"/>
<dbReference type="InterPro" id="IPR055096">
    <property type="entry name" value="Ig_NUP210_1st"/>
</dbReference>